<feature type="repeat" description="RCC1" evidence="2">
    <location>
        <begin position="326"/>
        <end position="375"/>
    </location>
</feature>
<dbReference type="Proteomes" id="UP001085076">
    <property type="component" value="Miscellaneous, Linkage group lg01"/>
</dbReference>
<feature type="repeat" description="RCC1" evidence="2">
    <location>
        <begin position="269"/>
        <end position="316"/>
    </location>
</feature>
<keyword evidence="1" id="KW-0677">Repeat</keyword>
<accession>A0A9D5DCB5</accession>
<proteinExistence type="predicted"/>
<evidence type="ECO:0000256" key="1">
    <source>
        <dbReference type="ARBA" id="ARBA00022737"/>
    </source>
</evidence>
<name>A0A9D5DCB5_9LILI</name>
<feature type="repeat" description="RCC1" evidence="2">
    <location>
        <begin position="376"/>
        <end position="427"/>
    </location>
</feature>
<evidence type="ECO:0000256" key="2">
    <source>
        <dbReference type="PROSITE-ProRule" id="PRU00235"/>
    </source>
</evidence>
<dbReference type="Gene3D" id="2.130.10.30">
    <property type="entry name" value="Regulator of chromosome condensation 1/beta-lactamase-inhibitor protein II"/>
    <property type="match status" value="2"/>
</dbReference>
<keyword evidence="5" id="KW-1185">Reference proteome</keyword>
<dbReference type="EMBL" id="JAGGNH010000001">
    <property type="protein sequence ID" value="KAJ0988165.1"/>
    <property type="molecule type" value="Genomic_DNA"/>
</dbReference>
<reference evidence="4" key="2">
    <citation type="journal article" date="2022" name="Hortic Res">
        <title>The genome of Dioscorea zingiberensis sheds light on the biosynthesis, origin and evolution of the medicinally important diosgenin saponins.</title>
        <authorList>
            <person name="Li Y."/>
            <person name="Tan C."/>
            <person name="Li Z."/>
            <person name="Guo J."/>
            <person name="Li S."/>
            <person name="Chen X."/>
            <person name="Wang C."/>
            <person name="Dai X."/>
            <person name="Yang H."/>
            <person name="Song W."/>
            <person name="Hou L."/>
            <person name="Xu J."/>
            <person name="Tong Z."/>
            <person name="Xu A."/>
            <person name="Yuan X."/>
            <person name="Wang W."/>
            <person name="Yang Q."/>
            <person name="Chen L."/>
            <person name="Sun Z."/>
            <person name="Wang K."/>
            <person name="Pan B."/>
            <person name="Chen J."/>
            <person name="Bao Y."/>
            <person name="Liu F."/>
            <person name="Qi X."/>
            <person name="Gang D.R."/>
            <person name="Wen J."/>
            <person name="Li J."/>
        </authorList>
    </citation>
    <scope>NUCLEOTIDE SEQUENCE</scope>
    <source>
        <strain evidence="4">Dzin_1.0</strain>
    </source>
</reference>
<evidence type="ECO:0000259" key="3">
    <source>
        <dbReference type="Pfam" id="PF25390"/>
    </source>
</evidence>
<gene>
    <name evidence="4" type="ORF">J5N97_006521</name>
</gene>
<feature type="repeat" description="RCC1" evidence="2">
    <location>
        <begin position="178"/>
        <end position="268"/>
    </location>
</feature>
<dbReference type="Pfam" id="PF25390">
    <property type="entry name" value="WD40_RLD"/>
    <property type="match status" value="1"/>
</dbReference>
<dbReference type="InterPro" id="IPR009091">
    <property type="entry name" value="RCC1/BLIP-II"/>
</dbReference>
<feature type="domain" description="RCC1-like" evidence="3">
    <location>
        <begin position="20"/>
        <end position="422"/>
    </location>
</feature>
<dbReference type="InterPro" id="IPR000408">
    <property type="entry name" value="Reg_chr_condens"/>
</dbReference>
<reference evidence="4" key="1">
    <citation type="submission" date="2021-03" db="EMBL/GenBank/DDBJ databases">
        <authorList>
            <person name="Li Z."/>
            <person name="Yang C."/>
        </authorList>
    </citation>
    <scope>NUCLEOTIDE SEQUENCE</scope>
    <source>
        <strain evidence="4">Dzin_1.0</strain>
        <tissue evidence="4">Leaf</tissue>
    </source>
</reference>
<comment type="caution">
    <text evidence="4">The sequence shown here is derived from an EMBL/GenBank/DDBJ whole genome shotgun (WGS) entry which is preliminary data.</text>
</comment>
<dbReference type="PROSITE" id="PS00626">
    <property type="entry name" value="RCC1_2"/>
    <property type="match status" value="2"/>
</dbReference>
<sequence length="427" mass="45793">MLSLLKKQPSWRRVFRGYSVWSFGDGSNGALGLDSPMLDAYEPSRVSSLPESVVAVAAGHYHSLAVTAEGEVWAWGRNEEGQLGRSGVSPRDTWRKPEKVIGLDHVKVRAAFASGVVSAAIGDDGSLWVWGRSKRGQLGLGKGVVEAIFPSKVEVLSGLDITKISFGWGHALALTKEGKLFGWGYSEDGRLGHMGRALNTTTTQLTSGHELLEKSTLLEVVDKLVAEKIAEEDNMPIIWEPSIVTEQNCLNVSDIACGLDHSLVLCCDGRLLSFGNNTYGQLGRNTKGSEILTINVNFHPLSVSAGLGHSLVLCRISSHEDAKEATAVLSWGWNRSYQLGRQGLETVPGLVEGLEGERLVSISAGRVHSIALTSKGEVWSWGSGRNGRLGLGSSADEMEPALVESLDGSEVLQAVAGFDHNLLLVAD</sequence>
<dbReference type="SUPFAM" id="SSF50985">
    <property type="entry name" value="RCC1/BLIP-II"/>
    <property type="match status" value="2"/>
</dbReference>
<protein>
    <recommendedName>
        <fullName evidence="3">RCC1-like domain-containing protein</fullName>
    </recommendedName>
</protein>
<evidence type="ECO:0000313" key="4">
    <source>
        <dbReference type="EMBL" id="KAJ0988165.1"/>
    </source>
</evidence>
<organism evidence="4 5">
    <name type="scientific">Dioscorea zingiberensis</name>
    <dbReference type="NCBI Taxonomy" id="325984"/>
    <lineage>
        <taxon>Eukaryota</taxon>
        <taxon>Viridiplantae</taxon>
        <taxon>Streptophyta</taxon>
        <taxon>Embryophyta</taxon>
        <taxon>Tracheophyta</taxon>
        <taxon>Spermatophyta</taxon>
        <taxon>Magnoliopsida</taxon>
        <taxon>Liliopsida</taxon>
        <taxon>Dioscoreales</taxon>
        <taxon>Dioscoreaceae</taxon>
        <taxon>Dioscorea</taxon>
    </lineage>
</organism>
<dbReference type="InterPro" id="IPR051210">
    <property type="entry name" value="Ub_ligase/GEF_domain"/>
</dbReference>
<feature type="repeat" description="RCC1" evidence="2">
    <location>
        <begin position="18"/>
        <end position="69"/>
    </location>
</feature>
<feature type="repeat" description="RCC1" evidence="2">
    <location>
        <begin position="125"/>
        <end position="177"/>
    </location>
</feature>
<dbReference type="PANTHER" id="PTHR22870:SF365">
    <property type="entry name" value="REGULATOR OF CHROMOSOME CONDENSATION (CELL CYCLE REGULATORY PROTEIN)-RELATED"/>
    <property type="match status" value="1"/>
</dbReference>
<feature type="repeat" description="RCC1" evidence="2">
    <location>
        <begin position="70"/>
        <end position="124"/>
    </location>
</feature>
<dbReference type="PANTHER" id="PTHR22870">
    <property type="entry name" value="REGULATOR OF CHROMOSOME CONDENSATION"/>
    <property type="match status" value="1"/>
</dbReference>
<dbReference type="PRINTS" id="PR00633">
    <property type="entry name" value="RCCNDNSATION"/>
</dbReference>
<dbReference type="InterPro" id="IPR058923">
    <property type="entry name" value="RCC1-like_dom"/>
</dbReference>
<dbReference type="PROSITE" id="PS50012">
    <property type="entry name" value="RCC1_3"/>
    <property type="match status" value="7"/>
</dbReference>
<dbReference type="OrthoDB" id="8068875at2759"/>
<dbReference type="AlphaFoldDB" id="A0A9D5DCB5"/>
<evidence type="ECO:0000313" key="5">
    <source>
        <dbReference type="Proteomes" id="UP001085076"/>
    </source>
</evidence>